<dbReference type="Proteomes" id="UP000263517">
    <property type="component" value="Unassembled WGS sequence"/>
</dbReference>
<organism evidence="2 3">
    <name type="scientific">Alteromonas australica</name>
    <dbReference type="NCBI Taxonomy" id="589873"/>
    <lineage>
        <taxon>Bacteria</taxon>
        <taxon>Pseudomonadati</taxon>
        <taxon>Pseudomonadota</taxon>
        <taxon>Gammaproteobacteria</taxon>
        <taxon>Alteromonadales</taxon>
        <taxon>Alteromonadaceae</taxon>
        <taxon>Alteromonas/Salinimonas group</taxon>
        <taxon>Alteromonas</taxon>
    </lineage>
</organism>
<comment type="caution">
    <text evidence="2">The sequence shown here is derived from an EMBL/GenBank/DDBJ whole genome shotgun (WGS) entry which is preliminary data.</text>
</comment>
<accession>A0A350P906</accession>
<protein>
    <submittedName>
        <fullName evidence="2">Uncharacterized protein</fullName>
    </submittedName>
</protein>
<dbReference type="EMBL" id="DNAN01000658">
    <property type="protein sequence ID" value="HAW77773.1"/>
    <property type="molecule type" value="Genomic_DNA"/>
</dbReference>
<gene>
    <name evidence="2" type="ORF">DCW74_18820</name>
</gene>
<keyword evidence="1" id="KW-0732">Signal</keyword>
<proteinExistence type="predicted"/>
<evidence type="ECO:0000313" key="3">
    <source>
        <dbReference type="Proteomes" id="UP000263517"/>
    </source>
</evidence>
<name>A0A350P906_9ALTE</name>
<sequence length="110" mass="12147">MGNICMGYMKKILLTLIIACSSGALASEVKKVLTEDEARELIGTSLCPDNFKPSLYFYERVKLSSYTYSDGNVVLDDAGMKQCDTGESEYGSFCIELLCTLDMLVDKDSK</sequence>
<feature type="signal peptide" evidence="1">
    <location>
        <begin position="1"/>
        <end position="26"/>
    </location>
</feature>
<reference evidence="2 3" key="1">
    <citation type="journal article" date="2018" name="Nat. Biotechnol.">
        <title>A standardized bacterial taxonomy based on genome phylogeny substantially revises the tree of life.</title>
        <authorList>
            <person name="Parks D.H."/>
            <person name="Chuvochina M."/>
            <person name="Waite D.W."/>
            <person name="Rinke C."/>
            <person name="Skarshewski A."/>
            <person name="Chaumeil P.A."/>
            <person name="Hugenholtz P."/>
        </authorList>
    </citation>
    <scope>NUCLEOTIDE SEQUENCE [LARGE SCALE GENOMIC DNA]</scope>
    <source>
        <strain evidence="2">UBA11978</strain>
    </source>
</reference>
<dbReference type="AlphaFoldDB" id="A0A350P906"/>
<feature type="chain" id="PRO_5016941216" evidence="1">
    <location>
        <begin position="27"/>
        <end position="110"/>
    </location>
</feature>
<evidence type="ECO:0000256" key="1">
    <source>
        <dbReference type="SAM" id="SignalP"/>
    </source>
</evidence>
<evidence type="ECO:0000313" key="2">
    <source>
        <dbReference type="EMBL" id="HAW77773.1"/>
    </source>
</evidence>